<evidence type="ECO:0000313" key="3">
    <source>
        <dbReference type="EMBL" id="NHZ37596.1"/>
    </source>
</evidence>
<accession>A0ABX0M5W0</accession>
<comment type="caution">
    <text evidence="3">The sequence shown here is derived from an EMBL/GenBank/DDBJ whole genome shotgun (WGS) entry which is preliminary data.</text>
</comment>
<feature type="domain" description="Ice-binding protein C-terminal" evidence="2">
    <location>
        <begin position="255"/>
        <end position="279"/>
    </location>
</feature>
<evidence type="ECO:0000313" key="4">
    <source>
        <dbReference type="Proteomes" id="UP000785613"/>
    </source>
</evidence>
<keyword evidence="4" id="KW-1185">Reference proteome</keyword>
<dbReference type="Proteomes" id="UP000785613">
    <property type="component" value="Unassembled WGS sequence"/>
</dbReference>
<sequence length="283" mass="30465">MQPHQRAYFEAFPMIQRAFALPFAALLAVAPMQAHADFSASATMSNIRFTLTDLNLDDGIAPSLVPKLDGGAVTRDFSTWYEDNDARTYQSFSADPAYFDARTVAFDTPTAGPKPNRVTGSVSIGGDSFDHFALAANATVAGTRQRTAGAGALLVRSFTLSPNTAVTITMDVNVLSGKTNANFNGYGTSSASFWIGNGAVERAAHAVESLYQGSGTPGLRTMSTTYESQLGETSVDAYFWVTAYAWENGNGMPLPVPEPETYAMLLVGLGMITWRQQRRRLGR</sequence>
<evidence type="ECO:0000256" key="1">
    <source>
        <dbReference type="SAM" id="SignalP"/>
    </source>
</evidence>
<reference evidence="3 4" key="1">
    <citation type="submission" date="2019-09" db="EMBL/GenBank/DDBJ databases">
        <title>Taxonomy of Antarctic Massilia spp.: description of Massilia rubra sp. nov., Massilia aquatica sp. nov., Massilia mucilaginosa sp. nov., Massilia frigida sp. nov. isolated from streams, lakes and regoliths.</title>
        <authorList>
            <person name="Holochova P."/>
            <person name="Sedlacek I."/>
            <person name="Kralova S."/>
            <person name="Maslanova I."/>
            <person name="Busse H.-J."/>
            <person name="Stankova E."/>
            <person name="Vrbovska V."/>
            <person name="Kovarovic V."/>
            <person name="Bartak M."/>
            <person name="Svec P."/>
            <person name="Pantucek R."/>
        </authorList>
    </citation>
    <scope>NUCLEOTIDE SEQUENCE [LARGE SCALE GENOMIC DNA]</scope>
    <source>
        <strain evidence="3 4">CCM 8692</strain>
    </source>
</reference>
<protein>
    <submittedName>
        <fullName evidence="3">PEP-CTERM sorting domain-containing protein</fullName>
    </submittedName>
</protein>
<dbReference type="InterPro" id="IPR013424">
    <property type="entry name" value="Ice-binding_C"/>
</dbReference>
<gene>
    <name evidence="3" type="ORF">F0185_28950</name>
</gene>
<proteinExistence type="predicted"/>
<feature type="signal peptide" evidence="1">
    <location>
        <begin position="1"/>
        <end position="36"/>
    </location>
</feature>
<organism evidence="3 4">
    <name type="scientific">Massilia rubra</name>
    <dbReference type="NCBI Taxonomy" id="2607910"/>
    <lineage>
        <taxon>Bacteria</taxon>
        <taxon>Pseudomonadati</taxon>
        <taxon>Pseudomonadota</taxon>
        <taxon>Betaproteobacteria</taxon>
        <taxon>Burkholderiales</taxon>
        <taxon>Oxalobacteraceae</taxon>
        <taxon>Telluria group</taxon>
        <taxon>Massilia</taxon>
    </lineage>
</organism>
<evidence type="ECO:0000259" key="2">
    <source>
        <dbReference type="Pfam" id="PF07589"/>
    </source>
</evidence>
<dbReference type="Pfam" id="PF07589">
    <property type="entry name" value="PEP-CTERM"/>
    <property type="match status" value="1"/>
</dbReference>
<feature type="chain" id="PRO_5047465042" evidence="1">
    <location>
        <begin position="37"/>
        <end position="283"/>
    </location>
</feature>
<dbReference type="EMBL" id="VUYU01000031">
    <property type="protein sequence ID" value="NHZ37596.1"/>
    <property type="molecule type" value="Genomic_DNA"/>
</dbReference>
<dbReference type="NCBIfam" id="TIGR02595">
    <property type="entry name" value="PEP_CTERM"/>
    <property type="match status" value="1"/>
</dbReference>
<name>A0ABX0M5W0_9BURK</name>
<keyword evidence="1" id="KW-0732">Signal</keyword>